<keyword evidence="2" id="KW-0812">Transmembrane</keyword>
<sequence length="639" mass="67359">MRRTTVRAYAGVCACLCAVMMSTTGFAHPQTAVASENAQANLALCDNARRANTDSATSAQESAQIPASVKCRVGAVHADAFAAYVDASGKMVLASRADEIDSRVENGVRYDPSRLIFVVDDTAKTTVAATLDSQYDFLRKATVNNEFWQIPFSRQPGMLWAGFSSEALTGQAQGSLLLNMESMSGPQDGAVYMWTWDGRNVVHPKMASPNVAVAGATADQGQWSTQHQLEIGQHEHVQWAFTRPGTYVLTMKATAQINGQVQTAVQAYTFQVGSASSAGQGEHGGQGEQPSTPSTPSTPEQPSTPSAPTNPAPSQNSSAQQNSPAQQNACLTLADLRNRGRQAMVIEHGHVDIAAYTPVGGGLAMAVQEDSTGSHVLRDTSGVVFWVHGSQARNGSGYSIPQSAVAGVPWLGWNNQSMKPHLPVSMTLLRVQGPGSVRVWLQGNLGQANTTVVSTSGPYSYTMMRNTHTHANWDFSAPGYYTVTLAYAALSGTVTRNIHFAVGDVDPWKMPIACTAQAQSSAGRGVAQAAATSSAHGSRGGLPALNSNLDGDAIANNSAKLDEEKKDAENADGKNASDENSASAQAIRAVKGKQKMPLLAGVSESSLPLLEWMIITCAGVILSVLCTCAVLLVKRNAHA</sequence>
<dbReference type="NCBIfam" id="TIGR03769">
    <property type="entry name" value="P_ac_wall_RPT"/>
    <property type="match status" value="1"/>
</dbReference>
<feature type="chain" id="PRO_5038575977" description="ABC transporter-associated repeat protein" evidence="3">
    <location>
        <begin position="28"/>
        <end position="639"/>
    </location>
</feature>
<evidence type="ECO:0008006" key="6">
    <source>
        <dbReference type="Google" id="ProtNLM"/>
    </source>
</evidence>
<evidence type="ECO:0000313" key="5">
    <source>
        <dbReference type="Proteomes" id="UP000242263"/>
    </source>
</evidence>
<gene>
    <name evidence="4" type="ORF">CYJ32_06080</name>
</gene>
<organism evidence="4 5">
    <name type="scientific">Alloscardovia omnicolens</name>
    <dbReference type="NCBI Taxonomy" id="419015"/>
    <lineage>
        <taxon>Bacteria</taxon>
        <taxon>Bacillati</taxon>
        <taxon>Actinomycetota</taxon>
        <taxon>Actinomycetes</taxon>
        <taxon>Bifidobacteriales</taxon>
        <taxon>Bifidobacteriaceae</taxon>
        <taxon>Alloscardovia</taxon>
    </lineage>
</organism>
<feature type="signal peptide" evidence="3">
    <location>
        <begin position="1"/>
        <end position="27"/>
    </location>
</feature>
<proteinExistence type="predicted"/>
<accession>A0A2I1M4M6</accession>
<keyword evidence="3" id="KW-0732">Signal</keyword>
<keyword evidence="2" id="KW-0472">Membrane</keyword>
<protein>
    <recommendedName>
        <fullName evidence="6">ABC transporter-associated repeat protein</fullName>
    </recommendedName>
</protein>
<evidence type="ECO:0000256" key="1">
    <source>
        <dbReference type="SAM" id="MobiDB-lite"/>
    </source>
</evidence>
<comment type="caution">
    <text evidence="4">The sequence shown here is derived from an EMBL/GenBank/DDBJ whole genome shotgun (WGS) entry which is preliminary data.</text>
</comment>
<dbReference type="NCBIfam" id="NF038134">
    <property type="entry name" value="choice_anch_M"/>
    <property type="match status" value="2"/>
</dbReference>
<feature type="compositionally biased region" description="Low complexity" evidence="1">
    <location>
        <begin position="288"/>
        <end position="326"/>
    </location>
</feature>
<dbReference type="AlphaFoldDB" id="A0A2I1M4M6"/>
<feature type="region of interest" description="Disordered" evidence="1">
    <location>
        <begin position="563"/>
        <end position="585"/>
    </location>
</feature>
<reference evidence="4 5" key="1">
    <citation type="submission" date="2017-12" db="EMBL/GenBank/DDBJ databases">
        <title>Phylogenetic diversity of female urinary microbiome.</title>
        <authorList>
            <person name="Thomas-White K."/>
            <person name="Wolfe A.J."/>
        </authorList>
    </citation>
    <scope>NUCLEOTIDE SEQUENCE [LARGE SCALE GENOMIC DNA]</scope>
    <source>
        <strain evidence="4 5">UMB0064</strain>
    </source>
</reference>
<dbReference type="EMBL" id="PKGU01000003">
    <property type="protein sequence ID" value="PKZ15059.1"/>
    <property type="molecule type" value="Genomic_DNA"/>
</dbReference>
<name>A0A2I1M4M6_9BIFI</name>
<evidence type="ECO:0000313" key="4">
    <source>
        <dbReference type="EMBL" id="PKZ15059.1"/>
    </source>
</evidence>
<evidence type="ECO:0000256" key="3">
    <source>
        <dbReference type="SAM" id="SignalP"/>
    </source>
</evidence>
<dbReference type="InterPro" id="IPR022435">
    <property type="entry name" value="Surface-anchored_actinobac"/>
</dbReference>
<dbReference type="Proteomes" id="UP000242263">
    <property type="component" value="Unassembled WGS sequence"/>
</dbReference>
<feature type="transmembrane region" description="Helical" evidence="2">
    <location>
        <begin position="612"/>
        <end position="633"/>
    </location>
</feature>
<keyword evidence="2" id="KW-1133">Transmembrane helix</keyword>
<evidence type="ECO:0000256" key="2">
    <source>
        <dbReference type="SAM" id="Phobius"/>
    </source>
</evidence>
<dbReference type="RefSeq" id="WP_080658301.1">
    <property type="nucleotide sequence ID" value="NZ_PKGU01000003.1"/>
</dbReference>
<feature type="region of interest" description="Disordered" evidence="1">
    <location>
        <begin position="275"/>
        <end position="326"/>
    </location>
</feature>
<feature type="compositionally biased region" description="Basic and acidic residues" evidence="1">
    <location>
        <begin position="563"/>
        <end position="577"/>
    </location>
</feature>